<evidence type="ECO:0000313" key="3">
    <source>
        <dbReference type="Proteomes" id="UP000682928"/>
    </source>
</evidence>
<sequence length="344" mass="40323">MALMDYGRCRMYRLQLEWLRANHGVSVNWDAVNRYHSASQYTFLINEIISNDMFLNANRKNVIREMKEYASSRVVSGKYFNWMKAEDRAACYSLFWLVCNANPFFLGSNPEHKDQDARKGHYLDNVFEIANGIKFKYIAPFGDSIDNYVFSSMVFVDNLDGKIADKITLIENAYNAWSRHFSLFPRPFKWIDLSEEDNILWLWDYMRKNHIGCDLLPSSSKQQKDFLLATFDNWAGWTNQQFSKQKENARKVRANPEEPSSLKKLLNPTTSDDCRKVFLDYARNAWVQRRHRQKVKKDTTGIKLTAQSRKKLLAIQQLSGVEPNAILKSLIDDAYKRMKEKSED</sequence>
<reference evidence="2" key="1">
    <citation type="submission" date="2021-04" db="EMBL/GenBank/DDBJ databases">
        <title>Difference and commonality of drug resistance evolution in various bacteria. and drug sensitivity profiles.</title>
        <authorList>
            <person name="Maeda T."/>
            <person name="Shibai A."/>
            <person name="Kawada K."/>
            <person name="Kotani H."/>
            <person name="Tarusawa Y."/>
            <person name="Tanabe K."/>
            <person name="Furusawa C."/>
        </authorList>
    </citation>
    <scope>NUCLEOTIDE SEQUENCE</scope>
    <source>
        <strain evidence="2">JCM 8580</strain>
    </source>
</reference>
<dbReference type="Proteomes" id="UP000682928">
    <property type="component" value="Chromosome"/>
</dbReference>
<evidence type="ECO:0000313" key="2">
    <source>
        <dbReference type="EMBL" id="BCU56838.1"/>
    </source>
</evidence>
<evidence type="ECO:0000256" key="1">
    <source>
        <dbReference type="SAM" id="MobiDB-lite"/>
    </source>
</evidence>
<proteinExistence type="predicted"/>
<organism evidence="2 3">
    <name type="scientific">Enterobacter kobei</name>
    <dbReference type="NCBI Taxonomy" id="208224"/>
    <lineage>
        <taxon>Bacteria</taxon>
        <taxon>Pseudomonadati</taxon>
        <taxon>Pseudomonadota</taxon>
        <taxon>Gammaproteobacteria</taxon>
        <taxon>Enterobacterales</taxon>
        <taxon>Enterobacteriaceae</taxon>
        <taxon>Enterobacter</taxon>
        <taxon>Enterobacter cloacae complex</taxon>
    </lineage>
</organism>
<name>A0AA86IUC6_9ENTR</name>
<protein>
    <submittedName>
        <fullName evidence="2">Uncharacterized protein</fullName>
    </submittedName>
</protein>
<dbReference type="EMBL" id="AP024590">
    <property type="protein sequence ID" value="BCU56838.1"/>
    <property type="molecule type" value="Genomic_DNA"/>
</dbReference>
<accession>A0AA86IUC6</accession>
<feature type="compositionally biased region" description="Basic and acidic residues" evidence="1">
    <location>
        <begin position="245"/>
        <end position="256"/>
    </location>
</feature>
<dbReference type="RefSeq" id="WP_088220330.1">
    <property type="nucleotide sequence ID" value="NZ_AP024590.1"/>
</dbReference>
<gene>
    <name evidence="2" type="ORF">ENKO_34320</name>
</gene>
<dbReference type="AlphaFoldDB" id="A0AA86IUC6"/>
<feature type="region of interest" description="Disordered" evidence="1">
    <location>
        <begin position="245"/>
        <end position="268"/>
    </location>
</feature>